<protein>
    <recommendedName>
        <fullName evidence="4">Reverse transcriptase Ty1/copia-type domain-containing protein</fullName>
    </recommendedName>
</protein>
<dbReference type="PANTHER" id="PTHR11439">
    <property type="entry name" value="GAG-POL-RELATED RETROTRANSPOSON"/>
    <property type="match status" value="1"/>
</dbReference>
<dbReference type="PANTHER" id="PTHR11439:SF509">
    <property type="entry name" value="RNA-DIRECTED DNA POLYMERASE"/>
    <property type="match status" value="1"/>
</dbReference>
<comment type="caution">
    <text evidence="2">The sequence shown here is derived from an EMBL/GenBank/DDBJ whole genome shotgun (WGS) entry which is preliminary data.</text>
</comment>
<evidence type="ECO:0000313" key="2">
    <source>
        <dbReference type="EMBL" id="GJS77994.1"/>
    </source>
</evidence>
<proteinExistence type="predicted"/>
<name>A0ABQ4YJJ0_9ASTR</name>
<accession>A0ABQ4YJJ0</accession>
<dbReference type="Proteomes" id="UP001151760">
    <property type="component" value="Unassembled WGS sequence"/>
</dbReference>
<dbReference type="EMBL" id="BQNB010010490">
    <property type="protein sequence ID" value="GJS77994.1"/>
    <property type="molecule type" value="Genomic_DNA"/>
</dbReference>
<feature type="compositionally biased region" description="Basic and acidic residues" evidence="1">
    <location>
        <begin position="237"/>
        <end position="246"/>
    </location>
</feature>
<reference evidence="2" key="2">
    <citation type="submission" date="2022-01" db="EMBL/GenBank/DDBJ databases">
        <authorList>
            <person name="Yamashiro T."/>
            <person name="Shiraishi A."/>
            <person name="Satake H."/>
            <person name="Nakayama K."/>
        </authorList>
    </citation>
    <scope>NUCLEOTIDE SEQUENCE</scope>
</reference>
<feature type="region of interest" description="Disordered" evidence="1">
    <location>
        <begin position="237"/>
        <end position="256"/>
    </location>
</feature>
<evidence type="ECO:0000256" key="1">
    <source>
        <dbReference type="SAM" id="MobiDB-lite"/>
    </source>
</evidence>
<organism evidence="2 3">
    <name type="scientific">Tanacetum coccineum</name>
    <dbReference type="NCBI Taxonomy" id="301880"/>
    <lineage>
        <taxon>Eukaryota</taxon>
        <taxon>Viridiplantae</taxon>
        <taxon>Streptophyta</taxon>
        <taxon>Embryophyta</taxon>
        <taxon>Tracheophyta</taxon>
        <taxon>Spermatophyta</taxon>
        <taxon>Magnoliopsida</taxon>
        <taxon>eudicotyledons</taxon>
        <taxon>Gunneridae</taxon>
        <taxon>Pentapetalae</taxon>
        <taxon>asterids</taxon>
        <taxon>campanulids</taxon>
        <taxon>Asterales</taxon>
        <taxon>Asteraceae</taxon>
        <taxon>Asteroideae</taxon>
        <taxon>Anthemideae</taxon>
        <taxon>Anthemidinae</taxon>
        <taxon>Tanacetum</taxon>
    </lineage>
</organism>
<keyword evidence="3" id="KW-1185">Reference proteome</keyword>
<dbReference type="CDD" id="cd09272">
    <property type="entry name" value="RNase_HI_RT_Ty1"/>
    <property type="match status" value="1"/>
</dbReference>
<evidence type="ECO:0000313" key="3">
    <source>
        <dbReference type="Proteomes" id="UP001151760"/>
    </source>
</evidence>
<reference evidence="2" key="1">
    <citation type="journal article" date="2022" name="Int. J. Mol. Sci.">
        <title>Draft Genome of Tanacetum Coccineum: Genomic Comparison of Closely Related Tanacetum-Family Plants.</title>
        <authorList>
            <person name="Yamashiro T."/>
            <person name="Shiraishi A."/>
            <person name="Nakayama K."/>
            <person name="Satake H."/>
        </authorList>
    </citation>
    <scope>NUCLEOTIDE SEQUENCE</scope>
</reference>
<gene>
    <name evidence="2" type="ORF">Tco_0727875</name>
</gene>
<evidence type="ECO:0008006" key="4">
    <source>
        <dbReference type="Google" id="ProtNLM"/>
    </source>
</evidence>
<feature type="compositionally biased region" description="Polar residues" evidence="1">
    <location>
        <begin position="489"/>
        <end position="499"/>
    </location>
</feature>
<sequence length="533" mass="58860">MTSSLGLLRRLQVKQKDDGIFISQDKYVANILKRFNFSSVKTAGTPLETNKALVKDKEVEDVDVHLYRSMIGSLMYLTASRPDIMLAICACASQDKYVAEILKKFDFASVKTASTPMETNKALVKDEEAKDMDVHLYRLLIGSLMYLTTSRPDIMFVVCACASDYAGASLDRKSTTEGCQFLGKRLISWQCKKQTIVTNSTTEAEYVVAANYCSGPRCQDTILGDVDAQTRKEAEIAHDETEHEESVPTPSNDPLLSGEDSMQLNDLIVLCTKLQKQVLDLEKAKSDQAIEIASLKKRVDMLEKRRKFRTTWLKRLKKVAAARRIEYSNDSLGAQEDASKQGTRIEDINADAEVTLVNETQERQDEDLMFDTRVLDDDEVCVDVTTIKKEEQSTKTGEAVTTAGVEDSVAPTIPITASVEDSVAPTIQVSTADIGDEGVTAAKIDELNLAQTLIEIKAAKPKVVIIAATTTTTTRPKARGVVVQELSEFKTSPEAQPSKSKNKGKAIMIEPEVPLKRKEQVALDEDLARNIQA</sequence>
<feature type="region of interest" description="Disordered" evidence="1">
    <location>
        <begin position="488"/>
        <end position="511"/>
    </location>
</feature>